<reference evidence="8" key="1">
    <citation type="journal article" date="2013" name="Genome Biol.">
        <title>Draft genome of the mountain pine beetle, Dendroctonus ponderosae Hopkins, a major forest pest.</title>
        <authorList>
            <person name="Keeling C.I."/>
            <person name="Yuen M.M."/>
            <person name="Liao N.Y."/>
            <person name="Docking T.R."/>
            <person name="Chan S.K."/>
            <person name="Taylor G.A."/>
            <person name="Palmquist D.L."/>
            <person name="Jackman S.D."/>
            <person name="Nguyen A."/>
            <person name="Li M."/>
            <person name="Henderson H."/>
            <person name="Janes J.K."/>
            <person name="Zhao Y."/>
            <person name="Pandoh P."/>
            <person name="Moore R."/>
            <person name="Sperling F.A."/>
            <person name="Huber D.P."/>
            <person name="Birol I."/>
            <person name="Jones S.J."/>
            <person name="Bohlmann J."/>
        </authorList>
    </citation>
    <scope>NUCLEOTIDE SEQUENCE</scope>
</reference>
<evidence type="ECO:0000256" key="5">
    <source>
        <dbReference type="ARBA" id="ARBA00022801"/>
    </source>
</evidence>
<dbReference type="SUPFAM" id="SSF55545">
    <property type="entry name" value="beta-N-acetylhexosaminidase-like domain"/>
    <property type="match status" value="1"/>
</dbReference>
<keyword evidence="5" id="KW-0378">Hydrolase</keyword>
<dbReference type="InterPro" id="IPR025705">
    <property type="entry name" value="Beta_hexosaminidase_sua/sub"/>
</dbReference>
<sequence length="282" mass="31925">NSFPKGGKSLVINLVIQDHSIDQLTLTLDESYILKTNQSADGRLQAFIQAANFFGARHGLETLSQLIIFDDVREELQIARDVSISDQPAYPYRGILLDTSRNYITPPRCEGIDPVCQRTVRTVSWRIAKITTGYAWQGKFDAPAHVGEGWQKTGLVTCFNWQPWQQYCVEPPCGQFDVTKPQLYEVIAGNKHKQVLGAEATFWTEQADSTSLDSRLWPRASAMAEVLWSEPESTWRAAESRFLIHRERLVRLGVQADALEPEWCTQYEENCPIGGKFNVANM</sequence>
<protein>
    <recommendedName>
        <fullName evidence="3">beta-N-acetylhexosaminidase</fullName>
        <ecNumber evidence="3">3.2.1.52</ecNumber>
    </recommendedName>
</protein>
<dbReference type="OrthoDB" id="428480at2759"/>
<dbReference type="PANTHER" id="PTHR22600:SF26">
    <property type="entry name" value="BETA-N-ACETYLHEXOSAMINIDASE"/>
    <property type="match status" value="1"/>
</dbReference>
<evidence type="ECO:0000256" key="2">
    <source>
        <dbReference type="ARBA" id="ARBA00006285"/>
    </source>
</evidence>
<keyword evidence="4" id="KW-0732">Signal</keyword>
<dbReference type="EC" id="3.2.1.52" evidence="3"/>
<dbReference type="GO" id="GO:0016231">
    <property type="term" value="F:beta-N-acetylglucosaminidase activity"/>
    <property type="evidence" value="ECO:0007669"/>
    <property type="project" value="TreeGrafter"/>
</dbReference>
<dbReference type="EMBL" id="KB740669">
    <property type="protein sequence ID" value="ENN79654.1"/>
    <property type="molecule type" value="Genomic_DNA"/>
</dbReference>
<accession>N6TGW1</accession>
<evidence type="ECO:0000256" key="1">
    <source>
        <dbReference type="ARBA" id="ARBA00001231"/>
    </source>
</evidence>
<dbReference type="Pfam" id="PF14845">
    <property type="entry name" value="Glycohydro_20b2"/>
    <property type="match status" value="1"/>
</dbReference>
<keyword evidence="6" id="KW-0325">Glycoprotein</keyword>
<dbReference type="SUPFAM" id="SSF51445">
    <property type="entry name" value="(Trans)glycosidases"/>
    <property type="match status" value="2"/>
</dbReference>
<dbReference type="AlphaFoldDB" id="N6TGW1"/>
<dbReference type="Pfam" id="PF00728">
    <property type="entry name" value="Glyco_hydro_20"/>
    <property type="match status" value="1"/>
</dbReference>
<evidence type="ECO:0000313" key="8">
    <source>
        <dbReference type="EMBL" id="ENN79654.1"/>
    </source>
</evidence>
<dbReference type="InterPro" id="IPR017853">
    <property type="entry name" value="GH"/>
</dbReference>
<name>N6TGW1_DENPD</name>
<evidence type="ECO:0000256" key="4">
    <source>
        <dbReference type="ARBA" id="ARBA00022729"/>
    </source>
</evidence>
<dbReference type="InterPro" id="IPR015883">
    <property type="entry name" value="Glyco_hydro_20_cat"/>
</dbReference>
<dbReference type="PANTHER" id="PTHR22600">
    <property type="entry name" value="BETA-HEXOSAMINIDASE"/>
    <property type="match status" value="1"/>
</dbReference>
<dbReference type="Gene3D" id="3.20.20.80">
    <property type="entry name" value="Glycosidases"/>
    <property type="match status" value="2"/>
</dbReference>
<dbReference type="GO" id="GO:0030203">
    <property type="term" value="P:glycosaminoglycan metabolic process"/>
    <property type="evidence" value="ECO:0007669"/>
    <property type="project" value="TreeGrafter"/>
</dbReference>
<dbReference type="InterPro" id="IPR029018">
    <property type="entry name" value="Hex-like_dom2"/>
</dbReference>
<organism evidence="8">
    <name type="scientific">Dendroctonus ponderosae</name>
    <name type="common">Mountain pine beetle</name>
    <dbReference type="NCBI Taxonomy" id="77166"/>
    <lineage>
        <taxon>Eukaryota</taxon>
        <taxon>Metazoa</taxon>
        <taxon>Ecdysozoa</taxon>
        <taxon>Arthropoda</taxon>
        <taxon>Hexapoda</taxon>
        <taxon>Insecta</taxon>
        <taxon>Pterygota</taxon>
        <taxon>Neoptera</taxon>
        <taxon>Endopterygota</taxon>
        <taxon>Coleoptera</taxon>
        <taxon>Polyphaga</taxon>
        <taxon>Cucujiformia</taxon>
        <taxon>Curculionidae</taxon>
        <taxon>Scolytinae</taxon>
        <taxon>Dendroctonus</taxon>
    </lineage>
</organism>
<dbReference type="InterPro" id="IPR029019">
    <property type="entry name" value="HEX_eukaryotic_N"/>
</dbReference>
<comment type="similarity">
    <text evidence="2">Belongs to the glycosyl hydrolase 20 family.</text>
</comment>
<comment type="catalytic activity">
    <reaction evidence="1">
        <text>Hydrolysis of terminal non-reducing N-acetyl-D-hexosamine residues in N-acetyl-beta-D-hexosaminides.</text>
        <dbReference type="EC" id="3.2.1.52"/>
    </reaction>
</comment>
<feature type="non-terminal residue" evidence="8">
    <location>
        <position position="1"/>
    </location>
</feature>
<dbReference type="PRINTS" id="PR00738">
    <property type="entry name" value="GLHYDRLASE20"/>
</dbReference>
<evidence type="ECO:0000256" key="3">
    <source>
        <dbReference type="ARBA" id="ARBA00012663"/>
    </source>
</evidence>
<dbReference type="GO" id="GO:0005975">
    <property type="term" value="P:carbohydrate metabolic process"/>
    <property type="evidence" value="ECO:0007669"/>
    <property type="project" value="InterPro"/>
</dbReference>
<gene>
    <name evidence="8" type="ORF">YQE_03912</name>
</gene>
<dbReference type="HOGENOM" id="CLU_988911_0_0_1"/>
<dbReference type="GO" id="GO:0005886">
    <property type="term" value="C:plasma membrane"/>
    <property type="evidence" value="ECO:0007669"/>
    <property type="project" value="TreeGrafter"/>
</dbReference>
<evidence type="ECO:0000256" key="6">
    <source>
        <dbReference type="ARBA" id="ARBA00023180"/>
    </source>
</evidence>
<proteinExistence type="inferred from homology"/>
<dbReference type="Gene3D" id="3.30.379.10">
    <property type="entry name" value="Chitobiase/beta-hexosaminidase domain 2-like"/>
    <property type="match status" value="1"/>
</dbReference>
<keyword evidence="7" id="KW-0326">Glycosidase</keyword>
<evidence type="ECO:0000256" key="7">
    <source>
        <dbReference type="ARBA" id="ARBA00023295"/>
    </source>
</evidence>